<dbReference type="EMBL" id="WHOA01000224">
    <property type="protein sequence ID" value="NOU75724.1"/>
    <property type="molecule type" value="Genomic_DNA"/>
</dbReference>
<dbReference type="RefSeq" id="WP_171647640.1">
    <property type="nucleotide sequence ID" value="NZ_WHOA01000224.1"/>
</dbReference>
<evidence type="ECO:0000256" key="1">
    <source>
        <dbReference type="ARBA" id="ARBA00008520"/>
    </source>
</evidence>
<evidence type="ECO:0000256" key="4">
    <source>
        <dbReference type="SAM" id="MobiDB-lite"/>
    </source>
</evidence>
<sequence length="451" mass="49519">MKKWLGISLASMMAIGMAGCSNGNTNNTANSTVAPNNGSSAPSSQAKQALTIWDWTDPYADQYKKPMDIVLAKYKQENPNVELNIEKITNDDMRTKLLAAASADNLPDVAYLDGQSLAEFQKSGLITPLDEFVQKWGQKNDFPKAVWDSVVFDGKTYGIPGDGDVRTLLYRKDAFEKAGLDPNKPPKTWSELIDVAQKLTAAKDKTGIPYGFGMNGGNSEHTSMRSLPYIWDLGGDFVTTDGQPTLNSEPVVKTLQFMTDLVQKYKVSPPDSYLRTKKEVAQAVIGNETAMAIVGSWEWRSDANFLNAANLKDNLLSAPIPLADGAKVTEPYTAVGYGTWVIFNKSKVKDTGWKWIEMVTSPEHEVNIFKDGTGNMPLRVSAYKDPIFSSSPIFKTFIDVVPNARPRPKTSSYEVLSQTYRTAVQEALSGKKSPQQALDDAQKAAQSKIGK</sequence>
<keyword evidence="3 5" id="KW-0732">Signal</keyword>
<dbReference type="PANTHER" id="PTHR30061">
    <property type="entry name" value="MALTOSE-BINDING PERIPLASMIC PROTEIN"/>
    <property type="match status" value="1"/>
</dbReference>
<comment type="caution">
    <text evidence="6">The sequence shown here is derived from an EMBL/GenBank/DDBJ whole genome shotgun (WGS) entry which is preliminary data.</text>
</comment>
<proteinExistence type="inferred from homology"/>
<comment type="similarity">
    <text evidence="1">Belongs to the bacterial solute-binding protein 1 family.</text>
</comment>
<dbReference type="CDD" id="cd14748">
    <property type="entry name" value="PBP2_UgpB"/>
    <property type="match status" value="1"/>
</dbReference>
<keyword evidence="7" id="KW-1185">Reference proteome</keyword>
<gene>
    <name evidence="6" type="ORF">GC098_30895</name>
</gene>
<accession>A0ABX1Y7A5</accession>
<dbReference type="Proteomes" id="UP000616779">
    <property type="component" value="Unassembled WGS sequence"/>
</dbReference>
<feature type="chain" id="PRO_5047033227" evidence="5">
    <location>
        <begin position="24"/>
        <end position="451"/>
    </location>
</feature>
<feature type="region of interest" description="Disordered" evidence="4">
    <location>
        <begin position="426"/>
        <end position="451"/>
    </location>
</feature>
<feature type="compositionally biased region" description="Low complexity" evidence="4">
    <location>
        <begin position="435"/>
        <end position="451"/>
    </location>
</feature>
<evidence type="ECO:0000256" key="2">
    <source>
        <dbReference type="ARBA" id="ARBA00022448"/>
    </source>
</evidence>
<dbReference type="Gene3D" id="3.40.190.10">
    <property type="entry name" value="Periplasmic binding protein-like II"/>
    <property type="match status" value="2"/>
</dbReference>
<dbReference type="PROSITE" id="PS51257">
    <property type="entry name" value="PROKAR_LIPOPROTEIN"/>
    <property type="match status" value="1"/>
</dbReference>
<evidence type="ECO:0000313" key="6">
    <source>
        <dbReference type="EMBL" id="NOU75724.1"/>
    </source>
</evidence>
<protein>
    <submittedName>
        <fullName evidence="6">Extracellular solute-binding protein</fullName>
    </submittedName>
</protein>
<dbReference type="Pfam" id="PF01547">
    <property type="entry name" value="SBP_bac_1"/>
    <property type="match status" value="1"/>
</dbReference>
<evidence type="ECO:0000313" key="7">
    <source>
        <dbReference type="Proteomes" id="UP000616779"/>
    </source>
</evidence>
<feature type="signal peptide" evidence="5">
    <location>
        <begin position="1"/>
        <end position="23"/>
    </location>
</feature>
<keyword evidence="2" id="KW-0813">Transport</keyword>
<reference evidence="6 7" key="1">
    <citation type="submission" date="2019-10" db="EMBL/GenBank/DDBJ databases">
        <title>Description of Paenibacillus terrestris sp. nov.</title>
        <authorList>
            <person name="Carlier A."/>
            <person name="Qi S."/>
        </authorList>
    </citation>
    <scope>NUCLEOTIDE SEQUENCE [LARGE SCALE GENOMIC DNA]</scope>
    <source>
        <strain evidence="6 7">LMG 31458</strain>
    </source>
</reference>
<organism evidence="6 7">
    <name type="scientific">Paenibacillus phytorum</name>
    <dbReference type="NCBI Taxonomy" id="2654977"/>
    <lineage>
        <taxon>Bacteria</taxon>
        <taxon>Bacillati</taxon>
        <taxon>Bacillota</taxon>
        <taxon>Bacilli</taxon>
        <taxon>Bacillales</taxon>
        <taxon>Paenibacillaceae</taxon>
        <taxon>Paenibacillus</taxon>
    </lineage>
</organism>
<dbReference type="SUPFAM" id="SSF53850">
    <property type="entry name" value="Periplasmic binding protein-like II"/>
    <property type="match status" value="1"/>
</dbReference>
<evidence type="ECO:0000256" key="3">
    <source>
        <dbReference type="ARBA" id="ARBA00022729"/>
    </source>
</evidence>
<dbReference type="InterPro" id="IPR006059">
    <property type="entry name" value="SBP"/>
</dbReference>
<name>A0ABX1Y7A5_9BACL</name>
<evidence type="ECO:0000256" key="5">
    <source>
        <dbReference type="SAM" id="SignalP"/>
    </source>
</evidence>
<dbReference type="PANTHER" id="PTHR30061:SF50">
    <property type="entry name" value="MALTOSE_MALTODEXTRIN-BINDING PERIPLASMIC PROTEIN"/>
    <property type="match status" value="1"/>
</dbReference>